<dbReference type="SUPFAM" id="SSF49373">
    <property type="entry name" value="Invasin/intimin cell-adhesion fragments"/>
    <property type="match status" value="1"/>
</dbReference>
<evidence type="ECO:0000313" key="14">
    <source>
        <dbReference type="Proteomes" id="UP001272183"/>
    </source>
</evidence>
<organism evidence="9 14">
    <name type="scientific">Bifidobacterium longum</name>
    <dbReference type="NCBI Taxonomy" id="216816"/>
    <lineage>
        <taxon>Bacteria</taxon>
        <taxon>Bacillati</taxon>
        <taxon>Actinomycetota</taxon>
        <taxon>Actinomycetes</taxon>
        <taxon>Bifidobacteriales</taxon>
        <taxon>Bifidobacteriaceae</taxon>
        <taxon>Bifidobacterium</taxon>
    </lineage>
</organism>
<evidence type="ECO:0000313" key="8">
    <source>
        <dbReference type="EMBL" id="KAB7321296.1"/>
    </source>
</evidence>
<evidence type="ECO:0000259" key="6">
    <source>
        <dbReference type="SMART" id="SM00635"/>
    </source>
</evidence>
<name>A0A0A1GR65_BIFLN</name>
<comment type="caution">
    <text evidence="9">The sequence shown here is derived from an EMBL/GenBank/DDBJ whole genome shotgun (WGS) entry which is preliminary data.</text>
</comment>
<keyword evidence="1 9" id="KW-0378">Hydrolase</keyword>
<accession>A0A0A1GR65</accession>
<dbReference type="Pfam" id="PF02368">
    <property type="entry name" value="Big_2"/>
    <property type="match status" value="1"/>
</dbReference>
<dbReference type="InterPro" id="IPR023296">
    <property type="entry name" value="Glyco_hydro_beta-prop_sf"/>
</dbReference>
<dbReference type="RefSeq" id="WP_013410533.1">
    <property type="nucleotide sequence ID" value="NZ_AP014658.1"/>
</dbReference>
<evidence type="ECO:0000313" key="7">
    <source>
        <dbReference type="EMBL" id="KAB7234362.1"/>
    </source>
</evidence>
<dbReference type="Proteomes" id="UP001272183">
    <property type="component" value="Unassembled WGS sequence"/>
</dbReference>
<feature type="transmembrane region" description="Helical" evidence="4">
    <location>
        <begin position="1039"/>
        <end position="1060"/>
    </location>
</feature>
<dbReference type="InterPro" id="IPR013320">
    <property type="entry name" value="ConA-like_dom_sf"/>
</dbReference>
<dbReference type="EMBL" id="QSRH01000010">
    <property type="protein sequence ID" value="RGL02077.1"/>
    <property type="molecule type" value="Genomic_DNA"/>
</dbReference>
<reference evidence="12 13" key="2">
    <citation type="journal article" date="2019" name="Nat. Med.">
        <title>A library of human gut bacterial isolates paired with longitudinal multiomics data enables mechanistic microbiome research.</title>
        <authorList>
            <person name="Poyet M."/>
            <person name="Groussin M."/>
            <person name="Gibbons S.M."/>
            <person name="Avila-Pacheco J."/>
            <person name="Jiang X."/>
            <person name="Kearney S.M."/>
            <person name="Perrotta A.R."/>
            <person name="Berdy B."/>
            <person name="Zhao S."/>
            <person name="Lieberman T.D."/>
            <person name="Swanson P.K."/>
            <person name="Smith M."/>
            <person name="Roesemann S."/>
            <person name="Alexander J.E."/>
            <person name="Rich S.A."/>
            <person name="Livny J."/>
            <person name="Vlamakis H."/>
            <person name="Clish C."/>
            <person name="Bullock K."/>
            <person name="Deik A."/>
            <person name="Scott J."/>
            <person name="Pierce K.A."/>
            <person name="Xavier R.J."/>
            <person name="Alm E.J."/>
        </authorList>
    </citation>
    <scope>NUCLEOTIDE SEQUENCE [LARGE SCALE GENOMIC DNA]</scope>
    <source>
        <strain evidence="7 13">BIOML-A118</strain>
        <strain evidence="8 12">BIOML-A75</strain>
    </source>
</reference>
<sequence>MKHWKKMAASLIAISTMVAVVPTTYAMESEDSQPQTTDTATVQTTKAAEPTLLASWDFTGKNGTTNSAIADSTGKYNLTLKDGAKIEQYGDRSNNEALSLRGDGQYAQIDDQLFKDAGDSFTLEFASKTRHDDSGKFFSFIVGKDGSNDANTTDQANANKYLMFYNSKTAIKGVISNNNWGNEQGSKVTVSGNDNSWADYKIVVDGTNLAVFRNNALIIFKANTGIKMSDLGATTAYIGKSFYSVDEYWNGAMDDIKVYRGADLTMPTAVAISGTGVVNNKLTLIEKDSTKLTATVTPDDAVSKNVTWSSSDESVAKVAADGTVTGVKAGTATITATTELGGVKAELPVTVEPMNAQNAAAADLDAAIAALKVPAAENLPLVAKGTKNGSAITWKSSDEKLITSTNEKYENKTTGADDPYRGAGIINRPAYGDGDSKPVTLTATASYNGGEKVTKTIEVTVKEKTRIAPDTGYAAVTFESDSNGGEKAWVASTEKNDFFTFKTRNNGQAVLTNDADTGGLRDMFVLRSHEGDKYYLIATDLKVSSMGWSQNQVNGSRKVEVYESTDMMNWTRTNGDGNGGITINTPNAGMTWAPEAYWDDDLNAYVVFFSSRMFTDDTRTTPVKNDKTGNSSYAQVRYAITRDFVNFTEPQMWQDTGYSRIDSTVRKIGGYYYRFTKNEQGGAAGDYITTGKSIFLERSKVLTAPTTEASPGQDPNTGWQLLEQALLPFEGPETIKLNKDDELNTKDDDGYILLSDNFAYRAFMTTGAELSKTTWDNPMTKRYPDFNNEKKPVKAEPGAQGYITQGANGGLPDKVRHGAFVNVPESVLKVTKSWTAANPTHIEAVDSTTKAVYNAGTRELTATVTAADKGTLAGSVKFSAGDWSKTVKLDAEGKATVTLPASVSGTVAVAYDGYTDGLVNPSDTTVDGIEQGKVDLAELNKQIAAAEALKESDYTADSWAKLAAALKTAKAALAAENQGEVDTAAADLKTAIEALQKAPTNPGEGDGDKGDGNKPTTPTTGDKTNVNKPGSALSNTGTAVLGLGGAVVALAIAGISLTLWRKRRA</sequence>
<keyword evidence="5" id="KW-0732">Signal</keyword>
<feature type="compositionally biased region" description="Polar residues" evidence="3">
    <location>
        <begin position="1014"/>
        <end position="1031"/>
    </location>
</feature>
<evidence type="ECO:0000256" key="5">
    <source>
        <dbReference type="SAM" id="SignalP"/>
    </source>
</evidence>
<dbReference type="InterPro" id="IPR003343">
    <property type="entry name" value="Big_2"/>
</dbReference>
<dbReference type="AlphaFoldDB" id="A0A0A1GR65"/>
<dbReference type="GO" id="GO:0046556">
    <property type="term" value="F:alpha-L-arabinofuranosidase activity"/>
    <property type="evidence" value="ECO:0007669"/>
    <property type="project" value="UniProtKB-EC"/>
</dbReference>
<dbReference type="EMBL" id="WDTJ01000023">
    <property type="protein sequence ID" value="KAB7234362.1"/>
    <property type="molecule type" value="Genomic_DNA"/>
</dbReference>
<dbReference type="CDD" id="cd08983">
    <property type="entry name" value="GH43_Bt3655-like"/>
    <property type="match status" value="1"/>
</dbReference>
<evidence type="ECO:0000313" key="11">
    <source>
        <dbReference type="Proteomes" id="UP000261186"/>
    </source>
</evidence>
<keyword evidence="4" id="KW-0812">Transmembrane</keyword>
<dbReference type="EC" id="3.2.1.55" evidence="9"/>
<evidence type="ECO:0000256" key="4">
    <source>
        <dbReference type="SAM" id="Phobius"/>
    </source>
</evidence>
<feature type="signal peptide" evidence="5">
    <location>
        <begin position="1"/>
        <end position="26"/>
    </location>
</feature>
<dbReference type="Proteomes" id="UP000451234">
    <property type="component" value="Unassembled WGS sequence"/>
</dbReference>
<evidence type="ECO:0000256" key="3">
    <source>
        <dbReference type="SAM" id="MobiDB-lite"/>
    </source>
</evidence>
<dbReference type="InterPro" id="IPR046780">
    <property type="entry name" value="aBig_2"/>
</dbReference>
<feature type="region of interest" description="Disordered" evidence="3">
    <location>
        <begin position="997"/>
        <end position="1031"/>
    </location>
</feature>
<evidence type="ECO:0000313" key="12">
    <source>
        <dbReference type="Proteomes" id="UP000451234"/>
    </source>
</evidence>
<reference evidence="9" key="3">
    <citation type="submission" date="2023-10" db="EMBL/GenBank/DDBJ databases">
        <title>Supernatant from a Refined Defined Microbial Community Protects Mice from Clostridioides difficile Infection.</title>
        <authorList>
            <person name="Douchant K."/>
            <person name="He S.-M."/>
            <person name="Noordhof C."/>
            <person name="Greenlaw J."/>
            <person name="Schroeter K."/>
            <person name="Vancuren S.J."/>
            <person name="Sjaarda C."/>
            <person name="Allen-Vercoe E."/>
            <person name="Gloor G.B."/>
            <person name="Vanner S.J."/>
            <person name="Petrof E.O."/>
            <person name="Sheth P.M."/>
            <person name="Guzman M."/>
        </authorList>
    </citation>
    <scope>NUCLEOTIDE SEQUENCE</scope>
    <source>
        <strain evidence="9">16-6-I_4_FM</strain>
    </source>
</reference>
<evidence type="ECO:0000313" key="10">
    <source>
        <dbReference type="EMBL" id="RGL02077.1"/>
    </source>
</evidence>
<dbReference type="Proteomes" id="UP000261186">
    <property type="component" value="Unassembled WGS sequence"/>
</dbReference>
<dbReference type="Proteomes" id="UP000460333">
    <property type="component" value="Unassembled WGS sequence"/>
</dbReference>
<feature type="domain" description="BIG2" evidence="6">
    <location>
        <begin position="271"/>
        <end position="348"/>
    </location>
</feature>
<dbReference type="SUPFAM" id="SSF75005">
    <property type="entry name" value="Arabinanase/levansucrase/invertase"/>
    <property type="match status" value="1"/>
</dbReference>
<evidence type="ECO:0000313" key="9">
    <source>
        <dbReference type="EMBL" id="MDW7547169.1"/>
    </source>
</evidence>
<dbReference type="Gene3D" id="1.20.1270.90">
    <property type="entry name" value="AF1782-like"/>
    <property type="match status" value="1"/>
</dbReference>
<dbReference type="SUPFAM" id="SSF49899">
    <property type="entry name" value="Concanavalin A-like lectins/glucanases"/>
    <property type="match status" value="1"/>
</dbReference>
<evidence type="ECO:0000256" key="1">
    <source>
        <dbReference type="ARBA" id="ARBA00022801"/>
    </source>
</evidence>
<gene>
    <name evidence="10" type="ORF">DXC85_09080</name>
    <name evidence="8" type="ORF">GBB65_10165</name>
    <name evidence="7" type="ORF">GBC43_10460</name>
    <name evidence="9" type="ORF">SCX10_10215</name>
</gene>
<dbReference type="Pfam" id="PF20578">
    <property type="entry name" value="aBig_2"/>
    <property type="match status" value="1"/>
</dbReference>
<keyword evidence="4" id="KW-0472">Membrane</keyword>
<protein>
    <submittedName>
        <fullName evidence="9">Alpha-L-arabinofuranosidase</fullName>
        <ecNumber evidence="9">3.2.1.55</ecNumber>
    </submittedName>
    <submittedName>
        <fullName evidence="7">Arabinosidase</fullName>
    </submittedName>
</protein>
<dbReference type="EMBL" id="WDRV01000017">
    <property type="protein sequence ID" value="KAB7321296.1"/>
    <property type="molecule type" value="Genomic_DNA"/>
</dbReference>
<proteinExistence type="predicted"/>
<dbReference type="InterPro" id="IPR008964">
    <property type="entry name" value="Invasin/intimin_cell_adhesion"/>
</dbReference>
<reference evidence="10 11" key="1">
    <citation type="submission" date="2018-08" db="EMBL/GenBank/DDBJ databases">
        <title>A genome reference for cultivated species of the human gut microbiota.</title>
        <authorList>
            <person name="Zou Y."/>
            <person name="Xue W."/>
            <person name="Luo G."/>
        </authorList>
    </citation>
    <scope>NUCLEOTIDE SEQUENCE [LARGE SCALE GENOMIC DNA]</scope>
    <source>
        <strain evidence="10 11">TF08-4AC</strain>
    </source>
</reference>
<feature type="chain" id="PRO_5010610612" evidence="5">
    <location>
        <begin position="27"/>
        <end position="1065"/>
    </location>
</feature>
<keyword evidence="2 9" id="KW-0326">Glycosidase</keyword>
<evidence type="ECO:0000256" key="2">
    <source>
        <dbReference type="ARBA" id="ARBA00023295"/>
    </source>
</evidence>
<dbReference type="SMART" id="SM00635">
    <property type="entry name" value="BID_2"/>
    <property type="match status" value="1"/>
</dbReference>
<dbReference type="Gene3D" id="2.115.10.20">
    <property type="entry name" value="Glycosyl hydrolase domain, family 43"/>
    <property type="match status" value="1"/>
</dbReference>
<dbReference type="EMBL" id="JAWUDL010000028">
    <property type="protein sequence ID" value="MDW7547169.1"/>
    <property type="molecule type" value="Genomic_DNA"/>
</dbReference>
<evidence type="ECO:0000313" key="13">
    <source>
        <dbReference type="Proteomes" id="UP000460333"/>
    </source>
</evidence>
<keyword evidence="4" id="KW-1133">Transmembrane helix</keyword>
<dbReference type="Gene3D" id="2.60.40.1080">
    <property type="match status" value="1"/>
</dbReference>